<protein>
    <recommendedName>
        <fullName evidence="5">Type II/III secretion system secretin-like domain-containing protein</fullName>
    </recommendedName>
</protein>
<dbReference type="InterPro" id="IPR050810">
    <property type="entry name" value="Bact_Secretion_Sys_Channel"/>
</dbReference>
<feature type="region of interest" description="Disordered" evidence="4">
    <location>
        <begin position="156"/>
        <end position="175"/>
    </location>
</feature>
<dbReference type="EMBL" id="CABQ01000060">
    <property type="protein sequence ID" value="CBI07086.1"/>
    <property type="molecule type" value="Genomic_DNA"/>
</dbReference>
<evidence type="ECO:0000259" key="5">
    <source>
        <dbReference type="Pfam" id="PF00263"/>
    </source>
</evidence>
<dbReference type="GO" id="GO:0009306">
    <property type="term" value="P:protein secretion"/>
    <property type="evidence" value="ECO:0007669"/>
    <property type="project" value="InterPro"/>
</dbReference>
<accession>E6QIM0</accession>
<name>E6QIM0_9ZZZZ</name>
<evidence type="ECO:0000256" key="4">
    <source>
        <dbReference type="SAM" id="MobiDB-lite"/>
    </source>
</evidence>
<dbReference type="PANTHER" id="PTHR30332">
    <property type="entry name" value="PROBABLE GENERAL SECRETION PATHWAY PROTEIN D"/>
    <property type="match status" value="1"/>
</dbReference>
<organism evidence="6">
    <name type="scientific">mine drainage metagenome</name>
    <dbReference type="NCBI Taxonomy" id="410659"/>
    <lineage>
        <taxon>unclassified sequences</taxon>
        <taxon>metagenomes</taxon>
        <taxon>ecological metagenomes</taxon>
    </lineage>
</organism>
<dbReference type="GO" id="GO:0015627">
    <property type="term" value="C:type II protein secretion system complex"/>
    <property type="evidence" value="ECO:0007669"/>
    <property type="project" value="TreeGrafter"/>
</dbReference>
<comment type="subcellular location">
    <subcellularLocation>
        <location evidence="1">Membrane</location>
    </subcellularLocation>
</comment>
<proteinExistence type="predicted"/>
<dbReference type="PANTHER" id="PTHR30332:SF24">
    <property type="entry name" value="SECRETIN GSPD-RELATED"/>
    <property type="match status" value="1"/>
</dbReference>
<evidence type="ECO:0000256" key="3">
    <source>
        <dbReference type="ARBA" id="ARBA00023136"/>
    </source>
</evidence>
<dbReference type="GO" id="GO:0016020">
    <property type="term" value="C:membrane"/>
    <property type="evidence" value="ECO:0007669"/>
    <property type="project" value="UniProtKB-SubCell"/>
</dbReference>
<keyword evidence="2" id="KW-0732">Signal</keyword>
<dbReference type="AlphaFoldDB" id="E6QIM0"/>
<evidence type="ECO:0000256" key="1">
    <source>
        <dbReference type="ARBA" id="ARBA00004370"/>
    </source>
</evidence>
<keyword evidence="3" id="KW-0472">Membrane</keyword>
<sequence length="175" mass="18491">MDGERYPIETASYSSATLSPAISAAATAAGYGALAQSQNIPQIQYENLGLTLKARPKVMRSEDVALTLDLKIEALAGPSLNGIPILTSRQFTGVLTMRAGETAVLFSDLSSQETRALNGMPGISDIPGLQDITDIQLSQNVARLIVLVTPSIARETQPKGHSPMLMVDTTTPASH</sequence>
<evidence type="ECO:0000313" key="6">
    <source>
        <dbReference type="EMBL" id="CBI07086.1"/>
    </source>
</evidence>
<dbReference type="Pfam" id="PF00263">
    <property type="entry name" value="Secretin"/>
    <property type="match status" value="1"/>
</dbReference>
<gene>
    <name evidence="6" type="ORF">CARN6_0395</name>
</gene>
<evidence type="ECO:0000256" key="2">
    <source>
        <dbReference type="ARBA" id="ARBA00022729"/>
    </source>
</evidence>
<feature type="domain" description="Type II/III secretion system secretin-like" evidence="5">
    <location>
        <begin position="38"/>
        <end position="153"/>
    </location>
</feature>
<reference evidence="6" key="1">
    <citation type="submission" date="2009-10" db="EMBL/GenBank/DDBJ databases">
        <title>Diversity of trophic interactions inside an arsenic-rich microbial ecosystem.</title>
        <authorList>
            <person name="Bertin P.N."/>
            <person name="Heinrich-Salmeron A."/>
            <person name="Pelletier E."/>
            <person name="Goulhen-Chollet F."/>
            <person name="Arsene-Ploetze F."/>
            <person name="Gallien S."/>
            <person name="Calteau A."/>
            <person name="Vallenet D."/>
            <person name="Casiot C."/>
            <person name="Chane-Woon-Ming B."/>
            <person name="Giloteaux L."/>
            <person name="Barakat M."/>
            <person name="Bonnefoy V."/>
            <person name="Bruneel O."/>
            <person name="Chandler M."/>
            <person name="Cleiss J."/>
            <person name="Duran R."/>
            <person name="Elbaz-Poulichet F."/>
            <person name="Fonknechten N."/>
            <person name="Lauga B."/>
            <person name="Mornico D."/>
            <person name="Ortet P."/>
            <person name="Schaeffer C."/>
            <person name="Siguier P."/>
            <person name="Alexander Thil Smith A."/>
            <person name="Van Dorsselaer A."/>
            <person name="Weissenbach J."/>
            <person name="Medigue C."/>
            <person name="Le Paslier D."/>
        </authorList>
    </citation>
    <scope>NUCLEOTIDE SEQUENCE</scope>
</reference>
<comment type="caution">
    <text evidence="6">The sequence shown here is derived from an EMBL/GenBank/DDBJ whole genome shotgun (WGS) entry which is preliminary data.</text>
</comment>
<dbReference type="InterPro" id="IPR004846">
    <property type="entry name" value="T2SS/T3SS_dom"/>
</dbReference>